<keyword evidence="3" id="KW-1133">Transmembrane helix</keyword>
<dbReference type="Gene3D" id="1.10.506.10">
    <property type="entry name" value="GTPase Activation - p120gap, domain 1"/>
    <property type="match status" value="2"/>
</dbReference>
<evidence type="ECO:0000313" key="5">
    <source>
        <dbReference type="EMBL" id="ELR25190.1"/>
    </source>
</evidence>
<protein>
    <submittedName>
        <fullName evidence="5">GTPaseactivator protein for Ras-like GTPase</fullName>
    </submittedName>
</protein>
<dbReference type="AlphaFoldDB" id="L8HJ31"/>
<feature type="region of interest" description="Disordered" evidence="2">
    <location>
        <begin position="570"/>
        <end position="620"/>
    </location>
</feature>
<evidence type="ECO:0000256" key="2">
    <source>
        <dbReference type="SAM" id="MobiDB-lite"/>
    </source>
</evidence>
<dbReference type="PROSITE" id="PS50018">
    <property type="entry name" value="RAS_GTPASE_ACTIV_2"/>
    <property type="match status" value="1"/>
</dbReference>
<feature type="domain" description="Ras-GAP" evidence="4">
    <location>
        <begin position="491"/>
        <end position="733"/>
    </location>
</feature>
<dbReference type="SUPFAM" id="SSF49899">
    <property type="entry name" value="Concanavalin A-like lectins/glucanases"/>
    <property type="match status" value="1"/>
</dbReference>
<dbReference type="InterPro" id="IPR013320">
    <property type="entry name" value="ConA-like_dom_sf"/>
</dbReference>
<evidence type="ECO:0000256" key="1">
    <source>
        <dbReference type="ARBA" id="ARBA00022468"/>
    </source>
</evidence>
<dbReference type="EMBL" id="KB007805">
    <property type="protein sequence ID" value="ELR25190.1"/>
    <property type="molecule type" value="Genomic_DNA"/>
</dbReference>
<dbReference type="GeneID" id="14926234"/>
<proteinExistence type="predicted"/>
<keyword evidence="6" id="KW-1185">Reference proteome</keyword>
<organism evidence="5 6">
    <name type="scientific">Acanthamoeba castellanii (strain ATCC 30010 / Neff)</name>
    <dbReference type="NCBI Taxonomy" id="1257118"/>
    <lineage>
        <taxon>Eukaryota</taxon>
        <taxon>Amoebozoa</taxon>
        <taxon>Discosea</taxon>
        <taxon>Longamoebia</taxon>
        <taxon>Centramoebida</taxon>
        <taxon>Acanthamoebidae</taxon>
        <taxon>Acanthamoeba</taxon>
    </lineage>
</organism>
<dbReference type="PANTHER" id="PTHR10194">
    <property type="entry name" value="RAS GTPASE-ACTIVATING PROTEINS"/>
    <property type="match status" value="1"/>
</dbReference>
<name>L8HJ31_ACACF</name>
<feature type="compositionally biased region" description="Basic and acidic residues" evidence="2">
    <location>
        <begin position="570"/>
        <end position="580"/>
    </location>
</feature>
<dbReference type="InterPro" id="IPR039360">
    <property type="entry name" value="Ras_GTPase"/>
</dbReference>
<keyword evidence="3" id="KW-0472">Membrane</keyword>
<dbReference type="InterPro" id="IPR008936">
    <property type="entry name" value="Rho_GTPase_activation_prot"/>
</dbReference>
<dbReference type="KEGG" id="acan:ACA1_289220"/>
<dbReference type="OrthoDB" id="26630at2759"/>
<evidence type="ECO:0000256" key="3">
    <source>
        <dbReference type="SAM" id="Phobius"/>
    </source>
</evidence>
<dbReference type="RefSeq" id="XP_004367945.1">
    <property type="nucleotide sequence ID" value="XM_004367888.1"/>
</dbReference>
<keyword evidence="3" id="KW-0812">Transmembrane</keyword>
<dbReference type="InterPro" id="IPR001936">
    <property type="entry name" value="RasGAP_dom"/>
</dbReference>
<feature type="compositionally biased region" description="Low complexity" evidence="2">
    <location>
        <begin position="581"/>
        <end position="590"/>
    </location>
</feature>
<reference evidence="5" key="1">
    <citation type="journal article" date="2013" name="Genome Biol.">
        <title>Genome of Acanthamoeba castellanii highlights extensive lateral gene transfer and early evolution of tyrosine kinase signaling.</title>
        <authorList>
            <person name="Clarke M."/>
            <person name="Lohan A.J."/>
            <person name="Liu B."/>
            <person name="Lagkouvardos I."/>
            <person name="Roy S."/>
            <person name="Zafar N."/>
            <person name="Bertelli C."/>
            <person name="Schilde C."/>
            <person name="Kianianmomeni A."/>
            <person name="Burglin T.R."/>
            <person name="Frech C."/>
            <person name="Turcotte B."/>
            <person name="Kopec K.O."/>
            <person name="Synnott J.M."/>
            <person name="Choo C."/>
            <person name="Paponov I."/>
            <person name="Finkler A."/>
            <person name="Soon Heng Tan C."/>
            <person name="Hutchins A.P."/>
            <person name="Weinmeier T."/>
            <person name="Rattei T."/>
            <person name="Chu J.S."/>
            <person name="Gimenez G."/>
            <person name="Irimia M."/>
            <person name="Rigden D.J."/>
            <person name="Fitzpatrick D.A."/>
            <person name="Lorenzo-Morales J."/>
            <person name="Bateman A."/>
            <person name="Chiu C.H."/>
            <person name="Tang P."/>
            <person name="Hegemann P."/>
            <person name="Fromm H."/>
            <person name="Raoult D."/>
            <person name="Greub G."/>
            <person name="Miranda-Saavedra D."/>
            <person name="Chen N."/>
            <person name="Nash P."/>
            <person name="Ginger M.L."/>
            <person name="Horn M."/>
            <person name="Schaap P."/>
            <person name="Caler L."/>
            <person name="Loftus B."/>
        </authorList>
    </citation>
    <scope>NUCLEOTIDE SEQUENCE [LARGE SCALE GENOMIC DNA]</scope>
    <source>
        <strain evidence="5">Neff</strain>
    </source>
</reference>
<dbReference type="Proteomes" id="UP000011083">
    <property type="component" value="Unassembled WGS sequence"/>
</dbReference>
<dbReference type="SMART" id="SM00323">
    <property type="entry name" value="RasGAP"/>
    <property type="match status" value="1"/>
</dbReference>
<evidence type="ECO:0000259" key="4">
    <source>
        <dbReference type="PROSITE" id="PS50018"/>
    </source>
</evidence>
<dbReference type="InterPro" id="IPR023152">
    <property type="entry name" value="RasGAP_CS"/>
</dbReference>
<gene>
    <name evidence="5" type="ORF">ACA1_289220</name>
</gene>
<dbReference type="SUPFAM" id="SSF48350">
    <property type="entry name" value="GTPase activation domain, GAP"/>
    <property type="match status" value="2"/>
</dbReference>
<keyword evidence="1" id="KW-0343">GTPase activation</keyword>
<dbReference type="Pfam" id="PF00616">
    <property type="entry name" value="RasGAP"/>
    <property type="match status" value="1"/>
</dbReference>
<sequence length="837" mass="91829">MQASPVSVSAWARTASTGPLGGYIVYKSDWFYFVYLDGAFTCVIISSTKVFSTTSVIMALSHDTTYHVACAHDGTKLCVHINGNVTVQQHHPAMPKRRKLIALLKWKECTAGKGPFSEGGLLFFGGVGASSRWNGTVDEIKLYDHGLTPQEVSQLVNFVEPNDVPSVHIESNGTALSSLNVDSLTNVTLTTVVQDARKAYSGSAQTVGYEGEMLYQWTVLSSNCGGMQFSAPANQTTNVAFSALGASTMKVCVSDGEIAGEFNLYTAAGASVPQLVSQPLTSEINIPEGVIDYPITVEGMSLPPPSYQWERLAPVVHNDTNIGNISARFYMGGEEAGLPVMAALKERLREKRQEEPILAFQSIPGATENTLHLNGTKDWHGELTEGYHHLHRDGSSDATLIGGVVGGVGGALFLLCLLLLLLAIVAVSRRRRSAYRKLTQPDYEAIAFGDVKEDVALPKKQAEEYRQLEHLLTAPDHRLALAICDVADMSDKDTVYKAVLRVLADQFQAYNLVAHSITREVSIADEEGTLFRSNSAAAKLFTLYMRMIALKYTWHVLVLSLHSLNDNARDADAGRSRDAGSSHGASSSRSKVFGNKYRVERDDSDSDEGSVSLDIPGASSMELDPQKLDEASDLDINTLELWLTAQKMFKLIVQSEKSLPRELRMLIRRIRDDVAEKFSDEAVFRAMGGFFFLRLICPALLAPQVHGLLDEPPHPMAQRQLILVTKVLQNLANDTLPGAKEAYMERLNAFIVSNKPALSRFYDQIVDHPERGKLTDITVPARARNDALIKLRTFLEANLAGVEAHLRAHGDDSDESEEVVLELRRILHKESSAIDQV</sequence>
<dbReference type="VEuPathDB" id="AmoebaDB:ACA1_289220"/>
<accession>L8HJ31</accession>
<feature type="transmembrane region" description="Helical" evidence="3">
    <location>
        <begin position="400"/>
        <end position="427"/>
    </location>
</feature>
<dbReference type="Gene3D" id="2.60.120.200">
    <property type="match status" value="1"/>
</dbReference>
<dbReference type="Pfam" id="PF13385">
    <property type="entry name" value="Laminin_G_3"/>
    <property type="match status" value="1"/>
</dbReference>
<evidence type="ECO:0000313" key="6">
    <source>
        <dbReference type="Proteomes" id="UP000011083"/>
    </source>
</evidence>
<dbReference type="GO" id="GO:0005096">
    <property type="term" value="F:GTPase activator activity"/>
    <property type="evidence" value="ECO:0007669"/>
    <property type="project" value="UniProtKB-KW"/>
</dbReference>
<dbReference type="PROSITE" id="PS00509">
    <property type="entry name" value="RAS_GTPASE_ACTIV_1"/>
    <property type="match status" value="1"/>
</dbReference>